<dbReference type="PANTHER" id="PTHR43267">
    <property type="entry name" value="TRNA THREONYLCARBAMOYLADENOSINE DEHYDRATASE"/>
    <property type="match status" value="1"/>
</dbReference>
<evidence type="ECO:0000259" key="2">
    <source>
        <dbReference type="Pfam" id="PF00899"/>
    </source>
</evidence>
<dbReference type="GO" id="GO:0016491">
    <property type="term" value="F:oxidoreductase activity"/>
    <property type="evidence" value="ECO:0007669"/>
    <property type="project" value="InterPro"/>
</dbReference>
<feature type="compositionally biased region" description="Low complexity" evidence="1">
    <location>
        <begin position="725"/>
        <end position="736"/>
    </location>
</feature>
<comment type="caution">
    <text evidence="3">The sequence shown here is derived from an EMBL/GenBank/DDBJ whole genome shotgun (WGS) entry which is preliminary data.</text>
</comment>
<dbReference type="PANTHER" id="PTHR43267:SF3">
    <property type="entry name" value="THIF PROTEIN"/>
    <property type="match status" value="1"/>
</dbReference>
<evidence type="ECO:0000256" key="1">
    <source>
        <dbReference type="SAM" id="MobiDB-lite"/>
    </source>
</evidence>
<name>A0A9X3RZE5_9ACTN</name>
<sequence>MERDVTSFAPLFVDRGDFAGDPTVTVVDELPAQLEHLCRGRSPRDDAPPSPEAIAEVLDGCDPPAWVFYPWSRRLVHVLPAPLHRELRLDRNRYAITEEEQERLGALVVSVAGLSVGRAVVTTLVHEGIGGELRLADFDVLDLSNLNRVPGGVADVGVSKVVLAAREVAELDPYLRVVPFERGVDEENIEAFVGGANVIVDECDGLEIKVRLRERARAARVPVVMATSHRGMLDVERFDLEPARAPFHGLLGDVTSAELSGLTTKQKVPYVLRILGVETLTDRAAASLIEVKESVSTWPQLASDVALGGAMVTNAVRRIALGGLTASGRFFADLDHLIADGRQAPLPPPPAPDAPPPVVRVPARPAADGRDAIRFVVACATSAPSGGNIQPWRFEAEDDVLRAYLDPTRSSLLDFRGRASLLALGAALEGATIGARAIGLEPTRVAPADAVWALANLKGTVPFTLADPCGDGLPLPANLKGTVPFRWVELLWARCCNRRVDGSPPVAAEVLASLARRGAPLRAEVVPAGGLPALGTALGALDRVRFLSPRLRADMLGELRFGGEPAADGIDVASLELDATDRAAMDVLRTGAGMDFLAANDRGWGLRKTARDAFAGSGGAIVLRAAALDDAALVDAGRGLMRLWLEATRLRLAIHPWGSPFLFQRLHEDPASLEPFERDALTRAAEPFALDPAHPILLVLRVSHGGAPTARSLRRPLEEVLSFASSRPSARSTTAVDARRRAGGTRASRA</sequence>
<dbReference type="InterPro" id="IPR045886">
    <property type="entry name" value="ThiF/MoeB/HesA"/>
</dbReference>
<feature type="region of interest" description="Disordered" evidence="1">
    <location>
        <begin position="725"/>
        <end position="750"/>
    </location>
</feature>
<dbReference type="InterPro" id="IPR000594">
    <property type="entry name" value="ThiF_NAD_FAD-bd"/>
</dbReference>
<feature type="domain" description="THIF-type NAD/FAD binding fold" evidence="2">
    <location>
        <begin position="91"/>
        <end position="232"/>
    </location>
</feature>
<gene>
    <name evidence="3" type="ORF">OM076_07310</name>
</gene>
<dbReference type="Pfam" id="PF00899">
    <property type="entry name" value="ThiF"/>
    <property type="match status" value="1"/>
</dbReference>
<accession>A0A9X3RZE5</accession>
<proteinExistence type="predicted"/>
<dbReference type="Proteomes" id="UP001149140">
    <property type="component" value="Unassembled WGS sequence"/>
</dbReference>
<dbReference type="SUPFAM" id="SSF55469">
    <property type="entry name" value="FMN-dependent nitroreductase-like"/>
    <property type="match status" value="1"/>
</dbReference>
<dbReference type="AlphaFoldDB" id="A0A9X3RZE5"/>
<organism evidence="3 4">
    <name type="scientific">Solirubrobacter ginsenosidimutans</name>
    <dbReference type="NCBI Taxonomy" id="490573"/>
    <lineage>
        <taxon>Bacteria</taxon>
        <taxon>Bacillati</taxon>
        <taxon>Actinomycetota</taxon>
        <taxon>Thermoleophilia</taxon>
        <taxon>Solirubrobacterales</taxon>
        <taxon>Solirubrobacteraceae</taxon>
        <taxon>Solirubrobacter</taxon>
    </lineage>
</organism>
<reference evidence="3" key="1">
    <citation type="submission" date="2022-10" db="EMBL/GenBank/DDBJ databases">
        <title>The WGS of Solirubrobacter ginsenosidimutans DSM 21036.</title>
        <authorList>
            <person name="Jiang Z."/>
        </authorList>
    </citation>
    <scope>NUCLEOTIDE SEQUENCE</scope>
    <source>
        <strain evidence="3">DSM 21036</strain>
    </source>
</reference>
<dbReference type="Gene3D" id="3.40.109.10">
    <property type="entry name" value="NADH Oxidase"/>
    <property type="match status" value="1"/>
</dbReference>
<dbReference type="SUPFAM" id="SSF69572">
    <property type="entry name" value="Activating enzymes of the ubiquitin-like proteins"/>
    <property type="match status" value="1"/>
</dbReference>
<dbReference type="GO" id="GO:0061504">
    <property type="term" value="P:cyclic threonylcarbamoyladenosine biosynthetic process"/>
    <property type="evidence" value="ECO:0007669"/>
    <property type="project" value="TreeGrafter"/>
</dbReference>
<keyword evidence="4" id="KW-1185">Reference proteome</keyword>
<evidence type="ECO:0000313" key="4">
    <source>
        <dbReference type="Proteomes" id="UP001149140"/>
    </source>
</evidence>
<dbReference type="InterPro" id="IPR000415">
    <property type="entry name" value="Nitroreductase-like"/>
</dbReference>
<dbReference type="GO" id="GO:0061503">
    <property type="term" value="F:tRNA threonylcarbamoyladenosine dehydratase"/>
    <property type="evidence" value="ECO:0007669"/>
    <property type="project" value="TreeGrafter"/>
</dbReference>
<dbReference type="Gene3D" id="3.40.50.720">
    <property type="entry name" value="NAD(P)-binding Rossmann-like Domain"/>
    <property type="match status" value="1"/>
</dbReference>
<evidence type="ECO:0000313" key="3">
    <source>
        <dbReference type="EMBL" id="MDA0160064.1"/>
    </source>
</evidence>
<dbReference type="EMBL" id="JAPDOD010000004">
    <property type="protein sequence ID" value="MDA0160064.1"/>
    <property type="molecule type" value="Genomic_DNA"/>
</dbReference>
<protein>
    <submittedName>
        <fullName evidence="3">Rv1355c family protein</fullName>
    </submittedName>
</protein>
<dbReference type="CDD" id="cd01483">
    <property type="entry name" value="E1_enzyme_family"/>
    <property type="match status" value="1"/>
</dbReference>
<dbReference type="GO" id="GO:0008641">
    <property type="term" value="F:ubiquitin-like modifier activating enzyme activity"/>
    <property type="evidence" value="ECO:0007669"/>
    <property type="project" value="InterPro"/>
</dbReference>
<dbReference type="RefSeq" id="WP_270038830.1">
    <property type="nucleotide sequence ID" value="NZ_JAPDOD010000004.1"/>
</dbReference>
<dbReference type="InterPro" id="IPR035985">
    <property type="entry name" value="Ubiquitin-activating_enz"/>
</dbReference>
<dbReference type="NCBIfam" id="NF005901">
    <property type="entry name" value="PRK07877.1"/>
    <property type="match status" value="1"/>
</dbReference>